<evidence type="ECO:0000313" key="1">
    <source>
        <dbReference type="EMBL" id="MDE1469285.1"/>
    </source>
</evidence>
<dbReference type="RefSeq" id="WP_227206963.1">
    <property type="nucleotide sequence ID" value="NZ_JAJCLO010000006.1"/>
</dbReference>
<proteinExistence type="predicted"/>
<reference evidence="1 2" key="1">
    <citation type="submission" date="2023-02" db="EMBL/GenBank/DDBJ databases">
        <title>Comparative genome analysis of Eubacterium limosum species.</title>
        <authorList>
            <person name="Bak J.E."/>
        </authorList>
    </citation>
    <scope>NUCLEOTIDE SEQUENCE [LARGE SCALE GENOMIC DNA]</scope>
    <source>
        <strain evidence="1 2">KGMB01548</strain>
    </source>
</reference>
<name>A0ABT5UKF9_EUBLI</name>
<gene>
    <name evidence="1" type="ORF">PTZ04_03330</name>
</gene>
<evidence type="ECO:0008006" key="3">
    <source>
        <dbReference type="Google" id="ProtNLM"/>
    </source>
</evidence>
<protein>
    <recommendedName>
        <fullName evidence="3">Spo0E like sporulation regulatory protein</fullName>
    </recommendedName>
</protein>
<keyword evidence="2" id="KW-1185">Reference proteome</keyword>
<organism evidence="1 2">
    <name type="scientific">Eubacterium limosum</name>
    <dbReference type="NCBI Taxonomy" id="1736"/>
    <lineage>
        <taxon>Bacteria</taxon>
        <taxon>Bacillati</taxon>
        <taxon>Bacillota</taxon>
        <taxon>Clostridia</taxon>
        <taxon>Eubacteriales</taxon>
        <taxon>Eubacteriaceae</taxon>
        <taxon>Eubacterium</taxon>
    </lineage>
</organism>
<comment type="caution">
    <text evidence="1">The sequence shown here is derived from an EMBL/GenBank/DDBJ whole genome shotgun (WGS) entry which is preliminary data.</text>
</comment>
<sequence length="55" mass="6268">MENKKISEMTNAEILRKQMELLAECSVNYTDESTIAELSKAMVDIYDRLSSLDPV</sequence>
<dbReference type="Proteomes" id="UP001215087">
    <property type="component" value="Unassembled WGS sequence"/>
</dbReference>
<dbReference type="EMBL" id="JAQSVD010000001">
    <property type="protein sequence ID" value="MDE1469285.1"/>
    <property type="molecule type" value="Genomic_DNA"/>
</dbReference>
<evidence type="ECO:0000313" key="2">
    <source>
        <dbReference type="Proteomes" id="UP001215087"/>
    </source>
</evidence>
<accession>A0ABT5UKF9</accession>